<dbReference type="Pfam" id="PF00106">
    <property type="entry name" value="adh_short"/>
    <property type="match status" value="1"/>
</dbReference>
<dbReference type="InterPro" id="IPR051593">
    <property type="entry name" value="Ergosterol_Biosynth_ERG27"/>
</dbReference>
<dbReference type="Proteomes" id="UP000193144">
    <property type="component" value="Unassembled WGS sequence"/>
</dbReference>
<sequence>MATVLITGANSSMGIPAVGYLLSKHPTCTAVLTVRNDSDDDPNTAKLRAVIAQHPTAKFTIHKLNLASLAAVRKFADEIRDKIAASRLPKIVAAIWIAMSWTLNAGLGFTEDGYERSIAINHIAHFSLTLRLLEFFDPANGRIIFLSSDSHDKSDLQEFRSALPAPENLVLLVHPPPDKEGEVVARGFQRYGLSKLAVVMCMYELRRRIKEHLSSISVLAVDPGGLLDSRAFYPPNVPYSMYIKICIVNWLQPILKYLSPIFRRSADAAKDVIDLALDQKYVGQDGYFMGTSKGESSTQSRNEDMQQRLWDKSLEWSRISTGDTVLKI</sequence>
<dbReference type="GO" id="GO:0005741">
    <property type="term" value="C:mitochondrial outer membrane"/>
    <property type="evidence" value="ECO:0007669"/>
    <property type="project" value="TreeGrafter"/>
</dbReference>
<dbReference type="GO" id="GO:0000253">
    <property type="term" value="F:3-beta-hydroxysteroid 3-dehydrogenase (NADP+) activity"/>
    <property type="evidence" value="ECO:0007669"/>
    <property type="project" value="UniProtKB-EC"/>
</dbReference>
<dbReference type="OrthoDB" id="191139at2759"/>
<comment type="caution">
    <text evidence="3">The sequence shown here is derived from an EMBL/GenBank/DDBJ whole genome shotgun (WGS) entry which is preliminary data.</text>
</comment>
<dbReference type="InterPro" id="IPR036291">
    <property type="entry name" value="NAD(P)-bd_dom_sf"/>
</dbReference>
<evidence type="ECO:0000313" key="3">
    <source>
        <dbReference type="EMBL" id="ORY13625.1"/>
    </source>
</evidence>
<dbReference type="SUPFAM" id="SSF51735">
    <property type="entry name" value="NAD(P)-binding Rossmann-fold domains"/>
    <property type="match status" value="1"/>
</dbReference>
<proteinExistence type="predicted"/>
<dbReference type="EC" id="1.1.1.270" evidence="2"/>
<dbReference type="PANTHER" id="PTHR43647">
    <property type="entry name" value="DEHYDROGENASE"/>
    <property type="match status" value="1"/>
</dbReference>
<protein>
    <recommendedName>
        <fullName evidence="2">3beta-hydroxysteroid 3-dehydrogenase</fullName>
        <ecNumber evidence="2">1.1.1.270</ecNumber>
    </recommendedName>
</protein>
<comment type="pathway">
    <text evidence="1">Steroid biosynthesis; zymosterol biosynthesis; zymosterol from lanosterol: step 5/6.</text>
</comment>
<evidence type="ECO:0000313" key="4">
    <source>
        <dbReference type="Proteomes" id="UP000193144"/>
    </source>
</evidence>
<name>A0A1Y1ZV19_9PLEO</name>
<evidence type="ECO:0000256" key="1">
    <source>
        <dbReference type="ARBA" id="ARBA00023589"/>
    </source>
</evidence>
<dbReference type="InterPro" id="IPR002347">
    <property type="entry name" value="SDR_fam"/>
</dbReference>
<dbReference type="EMBL" id="MCFA01000040">
    <property type="protein sequence ID" value="ORY13625.1"/>
    <property type="molecule type" value="Genomic_DNA"/>
</dbReference>
<evidence type="ECO:0000256" key="2">
    <source>
        <dbReference type="ARBA" id="ARBA00023621"/>
    </source>
</evidence>
<dbReference type="Gene3D" id="3.40.50.720">
    <property type="entry name" value="NAD(P)-binding Rossmann-like Domain"/>
    <property type="match status" value="1"/>
</dbReference>
<gene>
    <name evidence="3" type="ORF">BCR34DRAFT_561833</name>
</gene>
<keyword evidence="4" id="KW-1185">Reference proteome</keyword>
<dbReference type="PANTHER" id="PTHR43647:SF4">
    <property type="entry name" value="KETOREDUCTASE (KR) DOMAIN-CONTAINING PROTEIN"/>
    <property type="match status" value="1"/>
</dbReference>
<dbReference type="GO" id="GO:0005789">
    <property type="term" value="C:endoplasmic reticulum membrane"/>
    <property type="evidence" value="ECO:0007669"/>
    <property type="project" value="TreeGrafter"/>
</dbReference>
<dbReference type="AlphaFoldDB" id="A0A1Y1ZV19"/>
<accession>A0A1Y1ZV19</accession>
<organism evidence="3 4">
    <name type="scientific">Clohesyomyces aquaticus</name>
    <dbReference type="NCBI Taxonomy" id="1231657"/>
    <lineage>
        <taxon>Eukaryota</taxon>
        <taxon>Fungi</taxon>
        <taxon>Dikarya</taxon>
        <taxon>Ascomycota</taxon>
        <taxon>Pezizomycotina</taxon>
        <taxon>Dothideomycetes</taxon>
        <taxon>Pleosporomycetidae</taxon>
        <taxon>Pleosporales</taxon>
        <taxon>Lindgomycetaceae</taxon>
        <taxon>Clohesyomyces</taxon>
    </lineage>
</organism>
<dbReference type="STRING" id="1231657.A0A1Y1ZV19"/>
<dbReference type="GO" id="GO:0005811">
    <property type="term" value="C:lipid droplet"/>
    <property type="evidence" value="ECO:0007669"/>
    <property type="project" value="TreeGrafter"/>
</dbReference>
<reference evidence="3 4" key="1">
    <citation type="submission" date="2016-07" db="EMBL/GenBank/DDBJ databases">
        <title>Pervasive Adenine N6-methylation of Active Genes in Fungi.</title>
        <authorList>
            <consortium name="DOE Joint Genome Institute"/>
            <person name="Mondo S.J."/>
            <person name="Dannebaum R.O."/>
            <person name="Kuo R.C."/>
            <person name="Labutti K."/>
            <person name="Haridas S."/>
            <person name="Kuo A."/>
            <person name="Salamov A."/>
            <person name="Ahrendt S.R."/>
            <person name="Lipzen A."/>
            <person name="Sullivan W."/>
            <person name="Andreopoulos W.B."/>
            <person name="Clum A."/>
            <person name="Lindquist E."/>
            <person name="Daum C."/>
            <person name="Ramamoorthy G.K."/>
            <person name="Gryganskyi A."/>
            <person name="Culley D."/>
            <person name="Magnuson J.K."/>
            <person name="James T.Y."/>
            <person name="O'Malley M.A."/>
            <person name="Stajich J.E."/>
            <person name="Spatafora J.W."/>
            <person name="Visel A."/>
            <person name="Grigoriev I.V."/>
        </authorList>
    </citation>
    <scope>NUCLEOTIDE SEQUENCE [LARGE SCALE GENOMIC DNA]</scope>
    <source>
        <strain evidence="3 4">CBS 115471</strain>
    </source>
</reference>